<accession>A0A1Y3B4P1</accession>
<feature type="signal peptide" evidence="1">
    <location>
        <begin position="1"/>
        <end position="16"/>
    </location>
</feature>
<name>A0A1Y3B4P1_EURMA</name>
<proteinExistence type="predicted"/>
<reference evidence="2 3" key="1">
    <citation type="submission" date="2017-03" db="EMBL/GenBank/DDBJ databases">
        <title>Genome Survey of Euroglyphus maynei.</title>
        <authorList>
            <person name="Arlian L.G."/>
            <person name="Morgan M.S."/>
            <person name="Rider S.D."/>
        </authorList>
    </citation>
    <scope>NUCLEOTIDE SEQUENCE [LARGE SCALE GENOMIC DNA]</scope>
    <source>
        <strain evidence="2">Arlian Lab</strain>
        <tissue evidence="2">Whole body</tissue>
    </source>
</reference>
<comment type="caution">
    <text evidence="2">The sequence shown here is derived from an EMBL/GenBank/DDBJ whole genome shotgun (WGS) entry which is preliminary data.</text>
</comment>
<dbReference type="AlphaFoldDB" id="A0A1Y3B4P1"/>
<protein>
    <submittedName>
        <fullName evidence="2">Uncharacterized protein</fullName>
    </submittedName>
</protein>
<dbReference type="EMBL" id="MUJZ01044821">
    <property type="protein sequence ID" value="OTF74883.1"/>
    <property type="molecule type" value="Genomic_DNA"/>
</dbReference>
<evidence type="ECO:0000313" key="3">
    <source>
        <dbReference type="Proteomes" id="UP000194236"/>
    </source>
</evidence>
<gene>
    <name evidence="2" type="ORF">BLA29_006287</name>
</gene>
<evidence type="ECO:0000256" key="1">
    <source>
        <dbReference type="SAM" id="SignalP"/>
    </source>
</evidence>
<organism evidence="2 3">
    <name type="scientific">Euroglyphus maynei</name>
    <name type="common">Mayne's house dust mite</name>
    <dbReference type="NCBI Taxonomy" id="6958"/>
    <lineage>
        <taxon>Eukaryota</taxon>
        <taxon>Metazoa</taxon>
        <taxon>Ecdysozoa</taxon>
        <taxon>Arthropoda</taxon>
        <taxon>Chelicerata</taxon>
        <taxon>Arachnida</taxon>
        <taxon>Acari</taxon>
        <taxon>Acariformes</taxon>
        <taxon>Sarcoptiformes</taxon>
        <taxon>Astigmata</taxon>
        <taxon>Psoroptidia</taxon>
        <taxon>Analgoidea</taxon>
        <taxon>Pyroglyphidae</taxon>
        <taxon>Pyroglyphinae</taxon>
        <taxon>Euroglyphus</taxon>
    </lineage>
</organism>
<sequence length="147" mass="17581">MLFTFVMLLQISIVSRYMCYFSDSGGNVWQIVGRSIDSFEGFELASGKFFAIDYDRPAYFQTPDGITWTPIEYEQFNRTLEHPKFQRKMIIPRFAFDDLNKMNVRIGNWRGNYYYYFITLSYSQSYHGKLFLSFSRKLSHYQPIIKD</sequence>
<feature type="chain" id="PRO_5012870116" evidence="1">
    <location>
        <begin position="17"/>
        <end position="147"/>
    </location>
</feature>
<dbReference type="Proteomes" id="UP000194236">
    <property type="component" value="Unassembled WGS sequence"/>
</dbReference>
<keyword evidence="1" id="KW-0732">Signal</keyword>
<dbReference type="OrthoDB" id="6502960at2759"/>
<evidence type="ECO:0000313" key="2">
    <source>
        <dbReference type="EMBL" id="OTF74883.1"/>
    </source>
</evidence>
<keyword evidence="3" id="KW-1185">Reference proteome</keyword>